<evidence type="ECO:0000259" key="14">
    <source>
        <dbReference type="Pfam" id="PF04561"/>
    </source>
</evidence>
<organism evidence="18">
    <name type="scientific">Megaviridae environmental sample</name>
    <dbReference type="NCBI Taxonomy" id="1737588"/>
    <lineage>
        <taxon>Viruses</taxon>
        <taxon>Varidnaviria</taxon>
        <taxon>Bamfordvirae</taxon>
        <taxon>Nucleocytoviricota</taxon>
        <taxon>Megaviricetes</taxon>
        <taxon>Imitervirales</taxon>
        <taxon>Mimiviridae</taxon>
        <taxon>environmental samples</taxon>
    </lineage>
</organism>
<dbReference type="GO" id="GO:0000428">
    <property type="term" value="C:DNA-directed RNA polymerase complex"/>
    <property type="evidence" value="ECO:0007669"/>
    <property type="project" value="UniProtKB-KW"/>
</dbReference>
<dbReference type="InterPro" id="IPR007120">
    <property type="entry name" value="DNA-dir_RNAP_su2_dom"/>
</dbReference>
<feature type="domain" description="RNA polymerase Rpb2" evidence="16">
    <location>
        <begin position="446"/>
        <end position="512"/>
    </location>
</feature>
<evidence type="ECO:0000259" key="13">
    <source>
        <dbReference type="Pfam" id="PF04560"/>
    </source>
</evidence>
<dbReference type="CDD" id="cd00653">
    <property type="entry name" value="RNA_pol_B_RPB2"/>
    <property type="match status" value="1"/>
</dbReference>
<dbReference type="FunFam" id="3.90.1800.10:FF:000002">
    <property type="entry name" value="DNA-directed RNA polymerase subunit beta"/>
    <property type="match status" value="1"/>
</dbReference>
<keyword evidence="3 11" id="KW-0808">Transferase</keyword>
<evidence type="ECO:0000313" key="18">
    <source>
        <dbReference type="EMBL" id="QFG74658.1"/>
    </source>
</evidence>
<dbReference type="SUPFAM" id="SSF64484">
    <property type="entry name" value="beta and beta-prime subunits of DNA dependent RNA-polymerase"/>
    <property type="match status" value="1"/>
</dbReference>
<dbReference type="FunFam" id="2.40.270.10:FF:000011">
    <property type="entry name" value="DNA-directed RNA polymerase subunit beta"/>
    <property type="match status" value="1"/>
</dbReference>
<proteinExistence type="inferred from homology"/>
<dbReference type="EMBL" id="MN448289">
    <property type="protein sequence ID" value="QFG74658.1"/>
    <property type="molecule type" value="Genomic_DNA"/>
</dbReference>
<dbReference type="Gene3D" id="2.40.270.10">
    <property type="entry name" value="DNA-directed RNA polymerase, subunit 2, domain 6"/>
    <property type="match status" value="1"/>
</dbReference>
<name>A0A5J6VL65_9VIRU</name>
<reference evidence="18" key="1">
    <citation type="journal article" date="2019" name="Philos. Trans. R. Soc. Lond., B, Biol. Sci.">
        <title>Targeted metagenomic recovery of four divergent viruses reveals shared and distinctive characteristics of giant viruses of marine eukaryotes.</title>
        <authorList>
            <person name="Needham D.M."/>
            <person name="Poirier C."/>
            <person name="Hehenberger E."/>
            <person name="Jimenez V."/>
            <person name="Swalwell J.E."/>
            <person name="Santoro A.E."/>
            <person name="Worden A.Z."/>
        </authorList>
    </citation>
    <scope>NUCLEOTIDE SEQUENCE</scope>
    <source>
        <strain evidence="18">MPacV-611</strain>
    </source>
</reference>
<keyword evidence="6" id="KW-0863">Zinc-finger</keyword>
<dbReference type="InterPro" id="IPR007646">
    <property type="entry name" value="RNA_pol_Rpb2_4"/>
</dbReference>
<evidence type="ECO:0000256" key="11">
    <source>
        <dbReference type="RuleBase" id="RU363031"/>
    </source>
</evidence>
<dbReference type="Gene3D" id="3.90.1800.10">
    <property type="entry name" value="RNA polymerase alpha subunit dimerisation domain"/>
    <property type="match status" value="1"/>
</dbReference>
<dbReference type="EC" id="2.7.7.6" evidence="11"/>
<evidence type="ECO:0000256" key="4">
    <source>
        <dbReference type="ARBA" id="ARBA00022695"/>
    </source>
</evidence>
<dbReference type="Gene3D" id="3.90.1100.10">
    <property type="match status" value="2"/>
</dbReference>
<feature type="domain" description="RNA polymerase Rpb2" evidence="13">
    <location>
        <begin position="1082"/>
        <end position="1173"/>
    </location>
</feature>
<dbReference type="Pfam" id="PF04565">
    <property type="entry name" value="RNA_pol_Rpb2_3"/>
    <property type="match status" value="1"/>
</dbReference>
<dbReference type="InterPro" id="IPR007642">
    <property type="entry name" value="RNA_pol_Rpb2_2"/>
</dbReference>
<feature type="domain" description="RNA polymerase Rpb2" evidence="17">
    <location>
        <begin position="550"/>
        <end position="610"/>
    </location>
</feature>
<evidence type="ECO:0000256" key="2">
    <source>
        <dbReference type="ARBA" id="ARBA00022478"/>
    </source>
</evidence>
<dbReference type="GO" id="GO:0003677">
    <property type="term" value="F:DNA binding"/>
    <property type="evidence" value="ECO:0007669"/>
    <property type="project" value="InterPro"/>
</dbReference>
<keyword evidence="5" id="KW-0479">Metal-binding</keyword>
<dbReference type="InterPro" id="IPR007641">
    <property type="entry name" value="RNA_pol_Rpb2_7"/>
</dbReference>
<dbReference type="InterPro" id="IPR007645">
    <property type="entry name" value="RNA_pol_Rpb2_3"/>
</dbReference>
<dbReference type="GO" id="GO:0008270">
    <property type="term" value="F:zinc ion binding"/>
    <property type="evidence" value="ECO:0007669"/>
    <property type="project" value="UniProtKB-KW"/>
</dbReference>
<evidence type="ECO:0000259" key="12">
    <source>
        <dbReference type="Pfam" id="PF00562"/>
    </source>
</evidence>
<evidence type="ECO:0000256" key="1">
    <source>
        <dbReference type="ARBA" id="ARBA00006835"/>
    </source>
</evidence>
<evidence type="ECO:0000256" key="3">
    <source>
        <dbReference type="ARBA" id="ARBA00022679"/>
    </source>
</evidence>
<dbReference type="Pfam" id="PF04566">
    <property type="entry name" value="RNA_pol_Rpb2_4"/>
    <property type="match status" value="1"/>
</dbReference>
<evidence type="ECO:0000256" key="10">
    <source>
        <dbReference type="RuleBase" id="RU000434"/>
    </source>
</evidence>
<dbReference type="InterPro" id="IPR014724">
    <property type="entry name" value="RNA_pol_RPB2_OB-fold"/>
</dbReference>
<dbReference type="Pfam" id="PF04561">
    <property type="entry name" value="RNA_pol_Rpb2_2"/>
    <property type="match status" value="1"/>
</dbReference>
<keyword evidence="7" id="KW-0862">Zinc</keyword>
<dbReference type="GO" id="GO:0006351">
    <property type="term" value="P:DNA-templated transcription"/>
    <property type="evidence" value="ECO:0007669"/>
    <property type="project" value="InterPro"/>
</dbReference>
<dbReference type="Pfam" id="PF04563">
    <property type="entry name" value="RNA_pol_Rpb2_1"/>
    <property type="match status" value="1"/>
</dbReference>
<evidence type="ECO:0000259" key="17">
    <source>
        <dbReference type="Pfam" id="PF04566"/>
    </source>
</evidence>
<evidence type="ECO:0000259" key="15">
    <source>
        <dbReference type="Pfam" id="PF04563"/>
    </source>
</evidence>
<dbReference type="Pfam" id="PF04560">
    <property type="entry name" value="RNA_pol_Rpb2_7"/>
    <property type="match status" value="1"/>
</dbReference>
<comment type="function">
    <text evidence="11">DNA-dependent RNA polymerase catalyzes the transcription of DNA into RNA using the four ribonucleoside triphosphates as substrates.</text>
</comment>
<dbReference type="PANTHER" id="PTHR20856">
    <property type="entry name" value="DNA-DIRECTED RNA POLYMERASE I SUBUNIT 2"/>
    <property type="match status" value="1"/>
</dbReference>
<evidence type="ECO:0000256" key="8">
    <source>
        <dbReference type="ARBA" id="ARBA00023163"/>
    </source>
</evidence>
<sequence>MSDEITQLELNKMIHLYFSQPNILYNHLFSSYHQFVEEIIPLSLEKSNNYFYENVTSEFIYLHGIKCTNIRIKPPVSNSDNEIMSPKIARTRHMNYFGTVYADVQQFVDKEDILSGDKIEQHVGPLETAVAIGNIPIMVKSKFCSTSIKKNLMGECKYDPGGHFIVNGSEKVVMSIEKMVDNKILIFGKNDDTFDMKKKYTAQINSKENDWTDNLQILTIKNKKNSAFTISTSQMSEIPIFLFFRALGLETDEDIINNIVYDSNDIDMINLLRISVQNSVDDNNEQILTKQQAIEYLITKLKRNKRINQSDEQIAYIQKKLLLEKILKVDILPHLGSDILKKIRFIGYMVHKLLRVILNRDSEDDRDALNNKRIETPGVLLSQLFKQNWKKMLNEIGKLFRKKNQSDVKPIHIVNHIKPTIIEQGIKTALATGIWGMNRTKKGVAQSFQRTSWILALSNLRRVMSPSLDSTTSGVISIRHINNIQLQFICPVETPEGQKIGIVKSLAMMSTVTTQNLSQKDIVLNLLKDKKDIHHPGDVSPLLLKKYGKIFLNGDWIGVTNNILDYYTFLKEKKYTKFIDRDTSISLNYKKKELYIYYDGGRLIRPLLNIKDNEIVLKKSMMKDIDNYINSINIVKGWEAILDKYPEMVVYEDIESSNYIMLSETLNSFKENRDNKNGKIEYNEFSKINRYGEYRYVNYTHLEFHRWTMLGLIASMIPFSNHNFATKNIVMFSQIKQSIGLYLSSYKDRMDISQVLYHPQVPLVTTEGMKYNHTMNLPIGENTVVAIMSYTGYNQEDSLIFSKNFIDRGGFRVDTLKKYFSEIQKNPSTSQDDIFTKPDRNKVTGMKQANYSKLNDKGYVEEETIINEDDVIIGKISPINPTGQNNKVYKDSSEIYKGTVEAVIDRVHTDIYNNDGYEQYNIRIRMERKPTMGDKFASRHGQKGTCGIILPQRDMPFTSEGIVPDIIMNPHGIPSRMTVAQLIECLAAKIGAIDGKFVDGTPFNDYNVKDLPKLLKKLGYSPYGTEKMYCGITGKEIESEIFIGPTYYTRLKHMVLDKVHSRPRGPRQALTRQPLEGRARDGGLKIGEMEKDSMVAHGISQFLKERMMETSDITTVHICDECGMFATKVMDKDYYMCSVCENYNKISAVNIPYACKLLFQELMSVNILPKINTKTDIYD</sequence>
<protein>
    <recommendedName>
        <fullName evidence="11">DNA-directed RNA polymerase subunit beta</fullName>
        <ecNumber evidence="11">2.7.7.6</ecNumber>
    </recommendedName>
</protein>
<dbReference type="InterPro" id="IPR037033">
    <property type="entry name" value="DNA-dir_RNAP_su2_hyb_sf"/>
</dbReference>
<comment type="catalytic activity">
    <reaction evidence="9 11">
        <text>RNA(n) + a ribonucleoside 5'-triphosphate = RNA(n+1) + diphosphate</text>
        <dbReference type="Rhea" id="RHEA:21248"/>
        <dbReference type="Rhea" id="RHEA-COMP:14527"/>
        <dbReference type="Rhea" id="RHEA-COMP:17342"/>
        <dbReference type="ChEBI" id="CHEBI:33019"/>
        <dbReference type="ChEBI" id="CHEBI:61557"/>
        <dbReference type="ChEBI" id="CHEBI:140395"/>
        <dbReference type="EC" id="2.7.7.6"/>
    </reaction>
</comment>
<keyword evidence="2 11" id="KW-0240">DNA-directed RNA polymerase</keyword>
<accession>A0A5J6VL65</accession>
<dbReference type="InterPro" id="IPR007121">
    <property type="entry name" value="RNA_pol_bsu_CS"/>
</dbReference>
<feature type="domain" description="DNA-directed RNA polymerase subunit 2 hybrid-binding" evidence="12">
    <location>
        <begin position="713"/>
        <end position="1080"/>
    </location>
</feature>
<dbReference type="Pfam" id="PF00562">
    <property type="entry name" value="RNA_pol_Rpb2_6"/>
    <property type="match status" value="1"/>
</dbReference>
<evidence type="ECO:0000256" key="7">
    <source>
        <dbReference type="ARBA" id="ARBA00022833"/>
    </source>
</evidence>
<dbReference type="GO" id="GO:0032549">
    <property type="term" value="F:ribonucleoside binding"/>
    <property type="evidence" value="ECO:0007669"/>
    <property type="project" value="InterPro"/>
</dbReference>
<evidence type="ECO:0000256" key="6">
    <source>
        <dbReference type="ARBA" id="ARBA00022771"/>
    </source>
</evidence>
<dbReference type="GO" id="GO:0003899">
    <property type="term" value="F:DNA-directed RNA polymerase activity"/>
    <property type="evidence" value="ECO:0007669"/>
    <property type="project" value="UniProtKB-EC"/>
</dbReference>
<dbReference type="InterPro" id="IPR007644">
    <property type="entry name" value="RNA_pol_bsu_protrusion"/>
</dbReference>
<evidence type="ECO:0000259" key="16">
    <source>
        <dbReference type="Pfam" id="PF04565"/>
    </source>
</evidence>
<comment type="similarity">
    <text evidence="1 10">Belongs to the RNA polymerase beta chain family.</text>
</comment>
<evidence type="ECO:0000256" key="5">
    <source>
        <dbReference type="ARBA" id="ARBA00022723"/>
    </source>
</evidence>
<feature type="domain" description="RNA polymerase beta subunit protrusion" evidence="15">
    <location>
        <begin position="29"/>
        <end position="406"/>
    </location>
</feature>
<keyword evidence="8 11" id="KW-0804">Transcription</keyword>
<dbReference type="PROSITE" id="PS01166">
    <property type="entry name" value="RNA_POL_BETA"/>
    <property type="match status" value="1"/>
</dbReference>
<feature type="domain" description="RNA polymerase Rpb2" evidence="14">
    <location>
        <begin position="215"/>
        <end position="375"/>
    </location>
</feature>
<dbReference type="InterPro" id="IPR015712">
    <property type="entry name" value="DNA-dir_RNA_pol_su2"/>
</dbReference>
<evidence type="ECO:0000256" key="9">
    <source>
        <dbReference type="ARBA" id="ARBA00048552"/>
    </source>
</evidence>
<dbReference type="Gene3D" id="2.40.50.150">
    <property type="match status" value="1"/>
</dbReference>
<keyword evidence="4 11" id="KW-0548">Nucleotidyltransferase</keyword>